<protein>
    <submittedName>
        <fullName evidence="2">Vegetative incompatibility protein 2a</fullName>
    </submittedName>
</protein>
<evidence type="ECO:0000256" key="1">
    <source>
        <dbReference type="SAM" id="MobiDB-lite"/>
    </source>
</evidence>
<dbReference type="SUPFAM" id="SSF58038">
    <property type="entry name" value="SNARE fusion complex"/>
    <property type="match status" value="1"/>
</dbReference>
<reference evidence="2" key="1">
    <citation type="journal article" date="2012" name="Genetics">
        <title>Molecular Characterization of Vegetative Incompatibility Genes That Restrict Hypovirus Transmission in the Chestnut Blight Fungus Cryphonectria parasitica.</title>
        <authorList>
            <person name="Choi G.H."/>
            <person name="Dawe A.L."/>
            <person name="Churbanov A."/>
            <person name="Smith M.L."/>
            <person name="Milgroom M.G."/>
            <person name="Nuss D.L."/>
        </authorList>
    </citation>
    <scope>NUCLEOTIDE SEQUENCE</scope>
    <source>
        <strain evidence="2">EP155</strain>
    </source>
</reference>
<feature type="compositionally biased region" description="Polar residues" evidence="1">
    <location>
        <begin position="24"/>
        <end position="36"/>
    </location>
</feature>
<proteinExistence type="predicted"/>
<accession>G8H3Q3</accession>
<name>G8H3Q3_CRYPA</name>
<gene>
    <name evidence="2" type="primary">vic2a</name>
</gene>
<feature type="compositionally biased region" description="Low complexity" evidence="1">
    <location>
        <begin position="48"/>
        <end position="57"/>
    </location>
</feature>
<feature type="compositionally biased region" description="Gly residues" evidence="1">
    <location>
        <begin position="92"/>
        <end position="103"/>
    </location>
</feature>
<feature type="region of interest" description="Disordered" evidence="1">
    <location>
        <begin position="1"/>
        <end position="183"/>
    </location>
</feature>
<evidence type="ECO:0000313" key="2">
    <source>
        <dbReference type="EMBL" id="AET07144.1"/>
    </source>
</evidence>
<dbReference type="EMBL" id="JN367273">
    <property type="protein sequence ID" value="AET07144.1"/>
    <property type="molecule type" value="Genomic_DNA"/>
</dbReference>
<sequence>MGFFSKKKKDGNANPYAQDGAQVPFSNPLTPYQQARNDLAQGRPAGLSSSTAPTASNTPPPSYHSPSIASSRYGDEKYGNQKGYGTDRYGSTGSGPAPGGYGGFNSDAGNNRSQASAAQPAGGDRNPALFGNAQERYNPYGGSKPQAQSGPQGDEYGGYGAQRELTEEEQAEAQAQAHVDEAHGVRNESIAALQRTLAMGNQAFEQATGTLVRIDQQDEMMFNANKNLDSSLAHARDGQAKTKTLRKLNDTPFFIPVEPGRKAQDKLAEMAVLNNRQDREQREQTLQAGYTDRQKMEQDMQQLARASSGPRLLGAGKPANKFALEDDEEGQAQEEQIGGLMDDVLVVSKNLNMASSAMTGKLERSIAQINDVSGKVCSPFRTLLQSRSLTSGAG</sequence>
<organism evidence="2">
    <name type="scientific">Cryphonectria parasitica</name>
    <name type="common">Chestnut blight fungus</name>
    <name type="synonym">Endothia parasitica</name>
    <dbReference type="NCBI Taxonomy" id="5116"/>
    <lineage>
        <taxon>Eukaryota</taxon>
        <taxon>Fungi</taxon>
        <taxon>Dikarya</taxon>
        <taxon>Ascomycota</taxon>
        <taxon>Pezizomycotina</taxon>
        <taxon>Sordariomycetes</taxon>
        <taxon>Sordariomycetidae</taxon>
        <taxon>Diaporthales</taxon>
        <taxon>Cryphonectriaceae</taxon>
        <taxon>Cryphonectria-Endothia species complex</taxon>
        <taxon>Cryphonectria</taxon>
    </lineage>
</organism>
<dbReference type="AlphaFoldDB" id="G8H3Q3"/>
<dbReference type="Gene3D" id="1.20.5.110">
    <property type="match status" value="1"/>
</dbReference>
<feature type="compositionally biased region" description="Polar residues" evidence="1">
    <location>
        <begin position="107"/>
        <end position="117"/>
    </location>
</feature>
<dbReference type="CDD" id="cd15886">
    <property type="entry name" value="SNARE_SEC9N"/>
    <property type="match status" value="1"/>
</dbReference>